<accession>A0A1G6NZ23</accession>
<evidence type="ECO:0000313" key="2">
    <source>
        <dbReference type="Proteomes" id="UP000199060"/>
    </source>
</evidence>
<dbReference type="SUPFAM" id="SSF117856">
    <property type="entry name" value="AF0104/ALDC/Ptd012-like"/>
    <property type="match status" value="1"/>
</dbReference>
<dbReference type="EMBL" id="FNAC01000004">
    <property type="protein sequence ID" value="SDC72614.1"/>
    <property type="molecule type" value="Genomic_DNA"/>
</dbReference>
<dbReference type="GO" id="GO:0047605">
    <property type="term" value="F:acetolactate decarboxylase activity"/>
    <property type="evidence" value="ECO:0007669"/>
    <property type="project" value="InterPro"/>
</dbReference>
<keyword evidence="2" id="KW-1185">Reference proteome</keyword>
<gene>
    <name evidence="1" type="ORF">SAMN04488104_1004139</name>
</gene>
<name>A0A1G6NZ23_9BACT</name>
<proteinExistence type="predicted"/>
<dbReference type="Gene3D" id="3.30.1330.80">
    <property type="entry name" value="Hypothetical protein, similar to alpha- acetolactate decarboxylase, domain 2"/>
    <property type="match status" value="2"/>
</dbReference>
<dbReference type="UniPathway" id="UPA00626">
    <property type="reaction ID" value="UER00678"/>
</dbReference>
<organism evidence="1 2">
    <name type="scientific">Algoriphagus faecimaris</name>
    <dbReference type="NCBI Taxonomy" id="686796"/>
    <lineage>
        <taxon>Bacteria</taxon>
        <taxon>Pseudomonadati</taxon>
        <taxon>Bacteroidota</taxon>
        <taxon>Cytophagia</taxon>
        <taxon>Cytophagales</taxon>
        <taxon>Cyclobacteriaceae</taxon>
        <taxon>Algoriphagus</taxon>
    </lineage>
</organism>
<dbReference type="Proteomes" id="UP000199060">
    <property type="component" value="Unassembled WGS sequence"/>
</dbReference>
<protein>
    <submittedName>
        <fullName evidence="1">Acetolactate decarboxylase</fullName>
    </submittedName>
</protein>
<dbReference type="AlphaFoldDB" id="A0A1G6NZ23"/>
<sequence length="234" mass="25964">MKYLILVPLLVFSLGFSVAQVMHQGAMSEMRNSGFAPTLSLDSLQRYEALVALGPFGKMQGEVTVVDGQAFISSAHADGFSTSYDLLGESPFLVYANVNEWVEVSLEGAVKSMQELEEAIKGKALAEGIDLELPFFFKIEGVFDQMTTHIVTPRSPEVEGYVQDQNQKNFDHSKESGQLIGVFSKEGRRIYTHHDSDIHVHFLSKNGDYTGHLDQFSSQLSQAVIYFPAEIMSN</sequence>
<dbReference type="RefSeq" id="WP_087937842.1">
    <property type="nucleotide sequence ID" value="NZ_FNAC01000004.1"/>
</dbReference>
<evidence type="ECO:0000313" key="1">
    <source>
        <dbReference type="EMBL" id="SDC72614.1"/>
    </source>
</evidence>
<dbReference type="InterPro" id="IPR005128">
    <property type="entry name" value="Acetolactate_a_deCO2ase"/>
</dbReference>
<dbReference type="STRING" id="686796.SAMN04488104_1004139"/>
<reference evidence="2" key="1">
    <citation type="submission" date="2016-10" db="EMBL/GenBank/DDBJ databases">
        <authorList>
            <person name="Varghese N."/>
            <person name="Submissions S."/>
        </authorList>
    </citation>
    <scope>NUCLEOTIDE SEQUENCE [LARGE SCALE GENOMIC DNA]</scope>
    <source>
        <strain evidence="2">DSM 23095</strain>
    </source>
</reference>
<dbReference type="OrthoDB" id="824310at2"/>
<dbReference type="Pfam" id="PF03306">
    <property type="entry name" value="AAL_decarboxy"/>
    <property type="match status" value="1"/>
</dbReference>
<dbReference type="GO" id="GO:0045151">
    <property type="term" value="P:acetoin biosynthetic process"/>
    <property type="evidence" value="ECO:0007669"/>
    <property type="project" value="InterPro"/>
</dbReference>